<protein>
    <submittedName>
        <fullName evidence="2">Uncharacterized protein</fullName>
    </submittedName>
</protein>
<dbReference type="EMBL" id="JAFBMS010000018">
    <property type="protein sequence ID" value="KAG9345166.1"/>
    <property type="molecule type" value="Genomic_DNA"/>
</dbReference>
<feature type="compositionally biased region" description="Basic and acidic residues" evidence="1">
    <location>
        <begin position="121"/>
        <end position="130"/>
    </location>
</feature>
<dbReference type="AlphaFoldDB" id="A0A8T2P0A8"/>
<feature type="region of interest" description="Disordered" evidence="1">
    <location>
        <begin position="1"/>
        <end position="49"/>
    </location>
</feature>
<evidence type="ECO:0000313" key="2">
    <source>
        <dbReference type="EMBL" id="KAG9345166.1"/>
    </source>
</evidence>
<feature type="compositionally biased region" description="Acidic residues" evidence="1">
    <location>
        <begin position="15"/>
        <end position="27"/>
    </location>
</feature>
<keyword evidence="3" id="KW-1185">Reference proteome</keyword>
<feature type="region of interest" description="Disordered" evidence="1">
    <location>
        <begin position="100"/>
        <end position="150"/>
    </location>
</feature>
<sequence>MQPIPEDITALISGEAEDSDEGDDADSNNEGGSLHSERTDKDEESAYDATAACDAESGIGYAEAVVETVAELSFPRPAAVILQRSVYLPQHSFSSCRLSCGGPSLERLGRGPRSPLMPVGADDRPMRHMVTDQPTPTPPPGLRQAPSGSS</sequence>
<organism evidence="2 3">
    <name type="scientific">Albula glossodonta</name>
    <name type="common">roundjaw bonefish</name>
    <dbReference type="NCBI Taxonomy" id="121402"/>
    <lineage>
        <taxon>Eukaryota</taxon>
        <taxon>Metazoa</taxon>
        <taxon>Chordata</taxon>
        <taxon>Craniata</taxon>
        <taxon>Vertebrata</taxon>
        <taxon>Euteleostomi</taxon>
        <taxon>Actinopterygii</taxon>
        <taxon>Neopterygii</taxon>
        <taxon>Teleostei</taxon>
        <taxon>Albuliformes</taxon>
        <taxon>Albulidae</taxon>
        <taxon>Albula</taxon>
    </lineage>
</organism>
<proteinExistence type="predicted"/>
<accession>A0A8T2P0A8</accession>
<evidence type="ECO:0000313" key="3">
    <source>
        <dbReference type="Proteomes" id="UP000824540"/>
    </source>
</evidence>
<name>A0A8T2P0A8_9TELE</name>
<dbReference type="Proteomes" id="UP000824540">
    <property type="component" value="Unassembled WGS sequence"/>
</dbReference>
<gene>
    <name evidence="2" type="ORF">JZ751_009709</name>
</gene>
<evidence type="ECO:0000256" key="1">
    <source>
        <dbReference type="SAM" id="MobiDB-lite"/>
    </source>
</evidence>
<comment type="caution">
    <text evidence="2">The sequence shown here is derived from an EMBL/GenBank/DDBJ whole genome shotgun (WGS) entry which is preliminary data.</text>
</comment>
<reference evidence="2" key="1">
    <citation type="thesis" date="2021" institute="BYU ScholarsArchive" country="Provo, UT, USA">
        <title>Applications of and Algorithms for Genome Assembly and Genomic Analyses with an Emphasis on Marine Teleosts.</title>
        <authorList>
            <person name="Pickett B.D."/>
        </authorList>
    </citation>
    <scope>NUCLEOTIDE SEQUENCE</scope>
    <source>
        <strain evidence="2">HI-2016</strain>
    </source>
</reference>